<evidence type="ECO:0000256" key="4">
    <source>
        <dbReference type="ARBA" id="ARBA00022679"/>
    </source>
</evidence>
<dbReference type="InterPro" id="IPR035907">
    <property type="entry name" value="Hppk_sf"/>
</dbReference>
<dbReference type="EC" id="2.7.6.3" evidence="3"/>
<dbReference type="PANTHER" id="PTHR43071:SF1">
    <property type="entry name" value="2-AMINO-4-HYDROXY-6-HYDROXYMETHYLDIHYDROPTERIDINE PYROPHOSPHOKINASE"/>
    <property type="match status" value="1"/>
</dbReference>
<dbReference type="InterPro" id="IPR000550">
    <property type="entry name" value="Hppk"/>
</dbReference>
<evidence type="ECO:0000256" key="2">
    <source>
        <dbReference type="ARBA" id="ARBA00005051"/>
    </source>
</evidence>
<dbReference type="EMBL" id="CP000724">
    <property type="protein sequence ID" value="ABR48322.1"/>
    <property type="molecule type" value="Genomic_DNA"/>
</dbReference>
<dbReference type="GO" id="GO:0046656">
    <property type="term" value="P:folic acid biosynthetic process"/>
    <property type="evidence" value="ECO:0007669"/>
    <property type="project" value="UniProtKB-KW"/>
</dbReference>
<dbReference type="GO" id="GO:0016301">
    <property type="term" value="F:kinase activity"/>
    <property type="evidence" value="ECO:0007669"/>
    <property type="project" value="UniProtKB-KW"/>
</dbReference>
<reference evidence="11" key="1">
    <citation type="journal article" date="2016" name="Genome Announc.">
        <title>Complete genome sequence of Alkaliphilus metalliredigens strain QYMF, an alkaliphilic and metal-reducing bacterium isolated from borax-contaminated leachate ponds.</title>
        <authorList>
            <person name="Hwang C."/>
            <person name="Copeland A."/>
            <person name="Lucas S."/>
            <person name="Lapidus A."/>
            <person name="Barry K."/>
            <person name="Detter J.C."/>
            <person name="Glavina Del Rio T."/>
            <person name="Hammon N."/>
            <person name="Israni S."/>
            <person name="Dalin E."/>
            <person name="Tice H."/>
            <person name="Pitluck S."/>
            <person name="Chertkov O."/>
            <person name="Brettin T."/>
            <person name="Bruce D."/>
            <person name="Han C."/>
            <person name="Schmutz J."/>
            <person name="Larimer F."/>
            <person name="Land M.L."/>
            <person name="Hauser L."/>
            <person name="Kyrpides N."/>
            <person name="Mikhailova N."/>
            <person name="Ye Q."/>
            <person name="Zhou J."/>
            <person name="Richardson P."/>
            <person name="Fields M.W."/>
        </authorList>
    </citation>
    <scope>NUCLEOTIDE SEQUENCE [LARGE SCALE GENOMIC DNA]</scope>
    <source>
        <strain evidence="11">QYMF</strain>
    </source>
</reference>
<evidence type="ECO:0000256" key="3">
    <source>
        <dbReference type="ARBA" id="ARBA00013253"/>
    </source>
</evidence>
<evidence type="ECO:0000256" key="1">
    <source>
        <dbReference type="ARBA" id="ARBA00000198"/>
    </source>
</evidence>
<dbReference type="Proteomes" id="UP000001572">
    <property type="component" value="Chromosome"/>
</dbReference>
<keyword evidence="4 10" id="KW-0808">Transferase</keyword>
<organism evidence="10 11">
    <name type="scientific">Alkaliphilus metalliredigens (strain QYMF)</name>
    <dbReference type="NCBI Taxonomy" id="293826"/>
    <lineage>
        <taxon>Bacteria</taxon>
        <taxon>Bacillati</taxon>
        <taxon>Bacillota</taxon>
        <taxon>Clostridia</taxon>
        <taxon>Peptostreptococcales</taxon>
        <taxon>Natronincolaceae</taxon>
        <taxon>Alkaliphilus</taxon>
    </lineage>
</organism>
<dbReference type="OrthoDB" id="9808041at2"/>
<dbReference type="UniPathway" id="UPA00077">
    <property type="reaction ID" value="UER00155"/>
</dbReference>
<dbReference type="RefSeq" id="WP_012063299.1">
    <property type="nucleotide sequence ID" value="NC_009633.1"/>
</dbReference>
<dbReference type="PANTHER" id="PTHR43071">
    <property type="entry name" value="2-AMINO-4-HYDROXY-6-HYDROXYMETHYLDIHYDROPTERIDINE PYROPHOSPHOKINASE"/>
    <property type="match status" value="1"/>
</dbReference>
<proteinExistence type="predicted"/>
<dbReference type="Gene3D" id="3.30.70.560">
    <property type="entry name" value="7,8-Dihydro-6-hydroxymethylpterin-pyrophosphokinase HPPK"/>
    <property type="match status" value="1"/>
</dbReference>
<dbReference type="eggNOG" id="COG0801">
    <property type="taxonomic scope" value="Bacteria"/>
</dbReference>
<dbReference type="KEGG" id="amt:Amet_2163"/>
<dbReference type="SUPFAM" id="SSF55083">
    <property type="entry name" value="6-hydroxymethyl-7,8-dihydropterin pyrophosphokinase, HPPK"/>
    <property type="match status" value="1"/>
</dbReference>
<feature type="domain" description="7,8-dihydro-6-hydroxymethylpterin-pyrophosphokinase" evidence="9">
    <location>
        <begin position="88"/>
        <end position="99"/>
    </location>
</feature>
<dbReference type="Pfam" id="PF01288">
    <property type="entry name" value="HPPK"/>
    <property type="match status" value="1"/>
</dbReference>
<protein>
    <recommendedName>
        <fullName evidence="3">2-amino-4-hydroxy-6-hydroxymethyldihydropteridine diphosphokinase</fullName>
        <ecNumber evidence="3">2.7.6.3</ecNumber>
    </recommendedName>
</protein>
<dbReference type="AlphaFoldDB" id="A6TQ54"/>
<dbReference type="PROSITE" id="PS00794">
    <property type="entry name" value="HPPK"/>
    <property type="match status" value="1"/>
</dbReference>
<keyword evidence="7" id="KW-0067">ATP-binding</keyword>
<dbReference type="GO" id="GO:0005524">
    <property type="term" value="F:ATP binding"/>
    <property type="evidence" value="ECO:0007669"/>
    <property type="project" value="UniProtKB-KW"/>
</dbReference>
<keyword evidence="5" id="KW-0547">Nucleotide-binding</keyword>
<comment type="catalytic activity">
    <reaction evidence="1">
        <text>6-hydroxymethyl-7,8-dihydropterin + ATP = (7,8-dihydropterin-6-yl)methyl diphosphate + AMP + H(+)</text>
        <dbReference type="Rhea" id="RHEA:11412"/>
        <dbReference type="ChEBI" id="CHEBI:15378"/>
        <dbReference type="ChEBI" id="CHEBI:30616"/>
        <dbReference type="ChEBI" id="CHEBI:44841"/>
        <dbReference type="ChEBI" id="CHEBI:72950"/>
        <dbReference type="ChEBI" id="CHEBI:456215"/>
        <dbReference type="EC" id="2.7.6.3"/>
    </reaction>
</comment>
<evidence type="ECO:0000313" key="10">
    <source>
        <dbReference type="EMBL" id="ABR48322.1"/>
    </source>
</evidence>
<keyword evidence="6 10" id="KW-0418">Kinase</keyword>
<sequence length="161" mass="18468">MAKVYLGLGSNMGDKKNYIDEAIQMLKQHECFTVTKISSYYETDPVGYEDQDVFLNVVVEGDTTLTPYYLLGYCNGIEEALNRKRLIRWGPRTIDVDILLYENFTSRKKKLTVPHPRMTERAFVIIPLHEIASNITIGGNAIKNIIKILEDQGIRKVYYDG</sequence>
<dbReference type="GO" id="GO:0003848">
    <property type="term" value="F:2-amino-4-hydroxy-6-hydroxymethyldihydropteridine diphosphokinase activity"/>
    <property type="evidence" value="ECO:0007669"/>
    <property type="project" value="UniProtKB-EC"/>
</dbReference>
<accession>A6TQ54</accession>
<evidence type="ECO:0000313" key="11">
    <source>
        <dbReference type="Proteomes" id="UP000001572"/>
    </source>
</evidence>
<evidence type="ECO:0000256" key="5">
    <source>
        <dbReference type="ARBA" id="ARBA00022741"/>
    </source>
</evidence>
<keyword evidence="8" id="KW-0289">Folate biosynthesis</keyword>
<dbReference type="NCBIfam" id="TIGR01498">
    <property type="entry name" value="folK"/>
    <property type="match status" value="1"/>
</dbReference>
<evidence type="ECO:0000259" key="9">
    <source>
        <dbReference type="PROSITE" id="PS00794"/>
    </source>
</evidence>
<gene>
    <name evidence="10" type="ordered locus">Amet_2163</name>
</gene>
<evidence type="ECO:0000256" key="6">
    <source>
        <dbReference type="ARBA" id="ARBA00022777"/>
    </source>
</evidence>
<dbReference type="STRING" id="293826.Amet_2163"/>
<name>A6TQ54_ALKMQ</name>
<dbReference type="GO" id="GO:0046654">
    <property type="term" value="P:tetrahydrofolate biosynthetic process"/>
    <property type="evidence" value="ECO:0007669"/>
    <property type="project" value="UniProtKB-UniPathway"/>
</dbReference>
<dbReference type="HOGENOM" id="CLU_097916_1_2_9"/>
<comment type="pathway">
    <text evidence="2">Cofactor biosynthesis; tetrahydrofolate biosynthesis; 2-amino-4-hydroxy-6-hydroxymethyl-7,8-dihydropteridine diphosphate from 7,8-dihydroneopterin triphosphate: step 4/4.</text>
</comment>
<evidence type="ECO:0000256" key="7">
    <source>
        <dbReference type="ARBA" id="ARBA00022840"/>
    </source>
</evidence>
<keyword evidence="11" id="KW-1185">Reference proteome</keyword>
<evidence type="ECO:0000256" key="8">
    <source>
        <dbReference type="ARBA" id="ARBA00022909"/>
    </source>
</evidence>
<dbReference type="CDD" id="cd00483">
    <property type="entry name" value="HPPK"/>
    <property type="match status" value="1"/>
</dbReference>